<feature type="region of interest" description="Disordered" evidence="10">
    <location>
        <begin position="472"/>
        <end position="500"/>
    </location>
</feature>
<dbReference type="InterPro" id="IPR005983">
    <property type="entry name" value="K_chnl_volt-dep_bsu_KCNAB"/>
</dbReference>
<evidence type="ECO:0000256" key="6">
    <source>
        <dbReference type="ARBA" id="ARBA00022857"/>
    </source>
</evidence>
<feature type="compositionally biased region" description="Low complexity" evidence="10">
    <location>
        <begin position="7"/>
        <end position="23"/>
    </location>
</feature>
<dbReference type="AlphaFoldDB" id="A0A1J1HMT3"/>
<gene>
    <name evidence="12" type="ORF">CLUMA_CG003114</name>
</gene>
<dbReference type="OrthoDB" id="1720422at2759"/>
<dbReference type="GO" id="GO:0016491">
    <property type="term" value="F:oxidoreductase activity"/>
    <property type="evidence" value="ECO:0007669"/>
    <property type="project" value="UniProtKB-KW"/>
</dbReference>
<sequence length="500" mass="56680">MSLTVCQNTDDNNNNNSNQGQMNEPAEGGDVTIYRLCAPIASLDCMEEFSGNTGLDLRRSVSLGSKASLKNVSSTPGECKVKSSIVNYTQFVTVLKGLRYKNIGKSGLRVSNVALGTWSVFSTGISEDQAEAIIKLAYESGINLFDLSDLHSGPRAEVEMGNILKKMNWKRMTYVVTVKIYWSSKGEERGLSRKHIIESVRASLKRLQLDYIDIVIIHRADSMCPMEEIVRAMNYVIDKGWVMYWGSSKWSTTEIMEAYTNCREFNCVTPIMEQSEYHMFCRERAELYLPEMYNKIGVGLMAWGPLGMYLTENSERLFFTKGSLRSKTQNSSWTEDEVAKEDRVDEAKKHLEKVRDLNLLSEKLGCSLTQLSIAWTLKHEPVHCLLISAKTVEQLTQSLQALQVIKLFNRFKSLSISFETFSFQLLPRLSVSVMLEIERILDNKPVRPPMISTLQMRGLISHEHFGTEVEVSTPGSIRDEEEQATEEQKENGKLGFCEIQ</sequence>
<evidence type="ECO:0000256" key="8">
    <source>
        <dbReference type="ARBA" id="ARBA00023002"/>
    </source>
</evidence>
<feature type="region of interest" description="Disordered" evidence="10">
    <location>
        <begin position="1"/>
        <end position="25"/>
    </location>
</feature>
<protein>
    <submittedName>
        <fullName evidence="12">CLUMA_CG003114, isoform C</fullName>
    </submittedName>
</protein>
<proteinExistence type="inferred from homology"/>
<evidence type="ECO:0000313" key="12">
    <source>
        <dbReference type="EMBL" id="CRK89357.1"/>
    </source>
</evidence>
<dbReference type="EMBL" id="CVRI01000012">
    <property type="protein sequence ID" value="CRK89357.1"/>
    <property type="molecule type" value="Genomic_DNA"/>
</dbReference>
<dbReference type="STRING" id="568069.A0A1J1HMT3"/>
<dbReference type="PRINTS" id="PR01577">
    <property type="entry name" value="KCNABCHANNEL"/>
</dbReference>
<evidence type="ECO:0000256" key="2">
    <source>
        <dbReference type="ARBA" id="ARBA00006515"/>
    </source>
</evidence>
<dbReference type="NCBIfam" id="TIGR01293">
    <property type="entry name" value="Kv_beta"/>
    <property type="match status" value="1"/>
</dbReference>
<evidence type="ECO:0000256" key="4">
    <source>
        <dbReference type="ARBA" id="ARBA00022490"/>
    </source>
</evidence>
<dbReference type="GO" id="GO:0005249">
    <property type="term" value="F:voltage-gated potassium channel activity"/>
    <property type="evidence" value="ECO:0007669"/>
    <property type="project" value="InterPro"/>
</dbReference>
<evidence type="ECO:0000256" key="7">
    <source>
        <dbReference type="ARBA" id="ARBA00022958"/>
    </source>
</evidence>
<keyword evidence="5" id="KW-0633">Potassium transport</keyword>
<evidence type="ECO:0000313" key="13">
    <source>
        <dbReference type="Proteomes" id="UP000183832"/>
    </source>
</evidence>
<evidence type="ECO:0000259" key="11">
    <source>
        <dbReference type="Pfam" id="PF00248"/>
    </source>
</evidence>
<keyword evidence="13" id="KW-1185">Reference proteome</keyword>
<dbReference type="GO" id="GO:1901379">
    <property type="term" value="P:regulation of potassium ion transmembrane transport"/>
    <property type="evidence" value="ECO:0007669"/>
    <property type="project" value="TreeGrafter"/>
</dbReference>
<reference evidence="12 13" key="1">
    <citation type="submission" date="2015-04" db="EMBL/GenBank/DDBJ databases">
        <authorList>
            <person name="Syromyatnikov M.Y."/>
            <person name="Popov V.N."/>
        </authorList>
    </citation>
    <scope>NUCLEOTIDE SEQUENCE [LARGE SCALE GENOMIC DNA]</scope>
</reference>
<dbReference type="CDD" id="cd19142">
    <property type="entry name" value="AKR_AKR6B1"/>
    <property type="match status" value="1"/>
</dbReference>
<accession>A0A1J1HMT3</accession>
<dbReference type="Gene3D" id="3.20.20.100">
    <property type="entry name" value="NADP-dependent oxidoreductase domain"/>
    <property type="match status" value="1"/>
</dbReference>
<comment type="subcellular location">
    <subcellularLocation>
        <location evidence="1">Cytoplasm</location>
    </subcellularLocation>
</comment>
<evidence type="ECO:0000256" key="1">
    <source>
        <dbReference type="ARBA" id="ARBA00004496"/>
    </source>
</evidence>
<dbReference type="PANTHER" id="PTHR43150:SF2">
    <property type="entry name" value="HYPERKINETIC, ISOFORM M"/>
    <property type="match status" value="1"/>
</dbReference>
<dbReference type="Pfam" id="PF00248">
    <property type="entry name" value="Aldo_ket_red"/>
    <property type="match status" value="1"/>
</dbReference>
<dbReference type="GO" id="GO:0015459">
    <property type="term" value="F:potassium channel regulator activity"/>
    <property type="evidence" value="ECO:0007669"/>
    <property type="project" value="TreeGrafter"/>
</dbReference>
<evidence type="ECO:0000256" key="5">
    <source>
        <dbReference type="ARBA" id="ARBA00022538"/>
    </source>
</evidence>
<keyword evidence="6" id="KW-0521">NADP</keyword>
<feature type="domain" description="NADP-dependent oxidoreductase" evidence="11">
    <location>
        <begin position="113"/>
        <end position="404"/>
    </location>
</feature>
<dbReference type="InterPro" id="IPR036812">
    <property type="entry name" value="NAD(P)_OxRdtase_dom_sf"/>
</dbReference>
<keyword evidence="7" id="KW-0630">Potassium</keyword>
<evidence type="ECO:0000256" key="10">
    <source>
        <dbReference type="SAM" id="MobiDB-lite"/>
    </source>
</evidence>
<dbReference type="GO" id="GO:0005737">
    <property type="term" value="C:cytoplasm"/>
    <property type="evidence" value="ECO:0007669"/>
    <property type="project" value="UniProtKB-SubCell"/>
</dbReference>
<name>A0A1J1HMT3_9DIPT</name>
<evidence type="ECO:0000256" key="9">
    <source>
        <dbReference type="ARBA" id="ARBA00023065"/>
    </source>
</evidence>
<evidence type="ECO:0000256" key="3">
    <source>
        <dbReference type="ARBA" id="ARBA00022448"/>
    </source>
</evidence>
<dbReference type="InterPro" id="IPR005399">
    <property type="entry name" value="K_chnl_volt-dep_bsu_KCNAB-rel"/>
</dbReference>
<comment type="similarity">
    <text evidence="2">Belongs to the shaker potassium channel beta subunit family.</text>
</comment>
<keyword evidence="8" id="KW-0560">Oxidoreductase</keyword>
<dbReference type="GO" id="GO:0008076">
    <property type="term" value="C:voltage-gated potassium channel complex"/>
    <property type="evidence" value="ECO:0007669"/>
    <property type="project" value="TreeGrafter"/>
</dbReference>
<organism evidence="12 13">
    <name type="scientific">Clunio marinus</name>
    <dbReference type="NCBI Taxonomy" id="568069"/>
    <lineage>
        <taxon>Eukaryota</taxon>
        <taxon>Metazoa</taxon>
        <taxon>Ecdysozoa</taxon>
        <taxon>Arthropoda</taxon>
        <taxon>Hexapoda</taxon>
        <taxon>Insecta</taxon>
        <taxon>Pterygota</taxon>
        <taxon>Neoptera</taxon>
        <taxon>Endopterygota</taxon>
        <taxon>Diptera</taxon>
        <taxon>Nematocera</taxon>
        <taxon>Chironomoidea</taxon>
        <taxon>Chironomidae</taxon>
        <taxon>Clunio</taxon>
    </lineage>
</organism>
<dbReference type="PANTHER" id="PTHR43150">
    <property type="entry name" value="HYPERKINETIC, ISOFORM M"/>
    <property type="match status" value="1"/>
</dbReference>
<keyword evidence="3" id="KW-0813">Transport</keyword>
<dbReference type="SUPFAM" id="SSF51430">
    <property type="entry name" value="NAD(P)-linked oxidoreductase"/>
    <property type="match status" value="1"/>
</dbReference>
<dbReference type="Proteomes" id="UP000183832">
    <property type="component" value="Unassembled WGS sequence"/>
</dbReference>
<keyword evidence="4" id="KW-0963">Cytoplasm</keyword>
<keyword evidence="9" id="KW-0406">Ion transport</keyword>
<dbReference type="GO" id="GO:0044325">
    <property type="term" value="F:transmembrane transporter binding"/>
    <property type="evidence" value="ECO:0007669"/>
    <property type="project" value="TreeGrafter"/>
</dbReference>
<dbReference type="InterPro" id="IPR023210">
    <property type="entry name" value="NADP_OxRdtase_dom"/>
</dbReference>